<keyword evidence="3" id="KW-0226">DNA condensation</keyword>
<geneLocation type="plasmid" evidence="6 7">
    <name>pMP1046B</name>
</geneLocation>
<dbReference type="Proteomes" id="UP000029488">
    <property type="component" value="Plasmid pMP1046B"/>
</dbReference>
<dbReference type="SMART" id="SM00411">
    <property type="entry name" value="BHL"/>
    <property type="match status" value="1"/>
</dbReference>
<evidence type="ECO:0000313" key="7">
    <source>
        <dbReference type="Proteomes" id="UP000029488"/>
    </source>
</evidence>
<dbReference type="GO" id="GO:0030527">
    <property type="term" value="F:structural constituent of chromatin"/>
    <property type="evidence" value="ECO:0007669"/>
    <property type="project" value="InterPro"/>
</dbReference>
<dbReference type="PANTHER" id="PTHR33175">
    <property type="entry name" value="DNA-BINDING PROTEIN HU"/>
    <property type="match status" value="1"/>
</dbReference>
<dbReference type="RefSeq" id="WP_044005895.1">
    <property type="nucleotide sequence ID" value="NZ_CP007648.1"/>
</dbReference>
<dbReference type="Pfam" id="PF00216">
    <property type="entry name" value="Bac_DNA_binding"/>
    <property type="match status" value="1"/>
</dbReference>
<sequence length="92" mass="10206">MVVETLNKADFVSKIAADNQITKKVAAEALEIVISGVKDVLAENKTLRLTGFATFETVYQEEHERKLGFTGETVTVPAGYRHKVKLAEKLKK</sequence>
<evidence type="ECO:0000256" key="1">
    <source>
        <dbReference type="ARBA" id="ARBA00010529"/>
    </source>
</evidence>
<comment type="similarity">
    <text evidence="1 5">Belongs to the bacterial histone-like protein family.</text>
</comment>
<evidence type="ECO:0000256" key="3">
    <source>
        <dbReference type="ARBA" id="ARBA00023067"/>
    </source>
</evidence>
<dbReference type="GO" id="GO:0003677">
    <property type="term" value="F:DNA binding"/>
    <property type="evidence" value="ECO:0007669"/>
    <property type="project" value="UniProtKB-KW"/>
</dbReference>
<dbReference type="SUPFAM" id="SSF47729">
    <property type="entry name" value="IHF-like DNA-binding proteins"/>
    <property type="match status" value="1"/>
</dbReference>
<reference evidence="6 7" key="1">
    <citation type="journal article" date="2014" name="BMC Genomics">
        <title>Unusual genome complexity in Lactobacillus salivarius JCM1046.</title>
        <authorList>
            <person name="Raftis E.J."/>
            <person name="Forde B.M."/>
            <person name="Claesson M.J."/>
            <person name="O'Toole P.W."/>
        </authorList>
    </citation>
    <scope>NUCLEOTIDE SEQUENCE [LARGE SCALE GENOMIC DNA]</scope>
    <source>
        <strain evidence="6 7">JCM1046</strain>
        <plasmid evidence="6 7">pMP1046B</plasmid>
    </source>
</reference>
<dbReference type="Gene3D" id="4.10.520.10">
    <property type="entry name" value="IHF-like DNA-binding proteins"/>
    <property type="match status" value="1"/>
</dbReference>
<evidence type="ECO:0000256" key="5">
    <source>
        <dbReference type="RuleBase" id="RU003939"/>
    </source>
</evidence>
<dbReference type="KEGG" id="lsj:LSJ_3155c"/>
<dbReference type="AlphaFoldDB" id="A0A089QLH7"/>
<proteinExistence type="inferred from homology"/>
<evidence type="ECO:0000256" key="4">
    <source>
        <dbReference type="ARBA" id="ARBA00023125"/>
    </source>
</evidence>
<name>A0A089QLH7_9LACO</name>
<dbReference type="InterPro" id="IPR010992">
    <property type="entry name" value="IHF-like_DNA-bd_dom_sf"/>
</dbReference>
<accession>A0A089QLH7</accession>
<dbReference type="PANTHER" id="PTHR33175:SF3">
    <property type="entry name" value="DNA-BINDING PROTEIN HU-BETA"/>
    <property type="match status" value="1"/>
</dbReference>
<protein>
    <recommendedName>
        <fullName evidence="2">DNA-binding protein HU</fullName>
    </recommendedName>
</protein>
<keyword evidence="6" id="KW-0614">Plasmid</keyword>
<organism evidence="6 7">
    <name type="scientific">Ligilactobacillus salivarius</name>
    <dbReference type="NCBI Taxonomy" id="1624"/>
    <lineage>
        <taxon>Bacteria</taxon>
        <taxon>Bacillati</taxon>
        <taxon>Bacillota</taxon>
        <taxon>Bacilli</taxon>
        <taxon>Lactobacillales</taxon>
        <taxon>Lactobacillaceae</taxon>
        <taxon>Ligilactobacillus</taxon>
    </lineage>
</organism>
<dbReference type="EMBL" id="CP007648">
    <property type="protein sequence ID" value="AIR11771.1"/>
    <property type="molecule type" value="Genomic_DNA"/>
</dbReference>
<gene>
    <name evidence="6" type="ORF">LSJ_3155c</name>
</gene>
<dbReference type="InterPro" id="IPR000119">
    <property type="entry name" value="Hist_DNA-bd"/>
</dbReference>
<evidence type="ECO:0000313" key="6">
    <source>
        <dbReference type="EMBL" id="AIR11771.1"/>
    </source>
</evidence>
<dbReference type="GO" id="GO:0030261">
    <property type="term" value="P:chromosome condensation"/>
    <property type="evidence" value="ECO:0007669"/>
    <property type="project" value="UniProtKB-KW"/>
</dbReference>
<evidence type="ECO:0000256" key="2">
    <source>
        <dbReference type="ARBA" id="ARBA00021922"/>
    </source>
</evidence>
<keyword evidence="4 6" id="KW-0238">DNA-binding</keyword>